<dbReference type="SMART" id="SM00725">
    <property type="entry name" value="NEAT"/>
    <property type="match status" value="1"/>
</dbReference>
<evidence type="ECO:0000256" key="3">
    <source>
        <dbReference type="ARBA" id="ARBA00022525"/>
    </source>
</evidence>
<proteinExistence type="predicted"/>
<dbReference type="Pfam" id="PF05031">
    <property type="entry name" value="NEAT"/>
    <property type="match status" value="1"/>
</dbReference>
<gene>
    <name evidence="10" type="ORF">QOZ93_000517</name>
</gene>
<feature type="domain" description="NEAT" evidence="9">
    <location>
        <begin position="48"/>
        <end position="179"/>
    </location>
</feature>
<protein>
    <submittedName>
        <fullName evidence="10">LPXTG-motif cell wall-anchored protein</fullName>
    </submittedName>
</protein>
<organism evidence="10 11">
    <name type="scientific">Hathewaya limosa</name>
    <name type="common">Clostridium limosum</name>
    <dbReference type="NCBI Taxonomy" id="1536"/>
    <lineage>
        <taxon>Bacteria</taxon>
        <taxon>Bacillati</taxon>
        <taxon>Bacillota</taxon>
        <taxon>Clostridia</taxon>
        <taxon>Eubacteriales</taxon>
        <taxon>Clostridiaceae</taxon>
        <taxon>Hathewaya</taxon>
    </lineage>
</organism>
<dbReference type="InterPro" id="IPR006635">
    <property type="entry name" value="NEAT_dom"/>
</dbReference>
<keyword evidence="4 7" id="KW-0732">Signal</keyword>
<keyword evidence="11" id="KW-1185">Reference proteome</keyword>
<evidence type="ECO:0000313" key="10">
    <source>
        <dbReference type="EMBL" id="MDQ0478789.1"/>
    </source>
</evidence>
<dbReference type="SUPFAM" id="SSF158911">
    <property type="entry name" value="NEAT domain-like"/>
    <property type="match status" value="1"/>
</dbReference>
<evidence type="ECO:0000259" key="9">
    <source>
        <dbReference type="PROSITE" id="PS50978"/>
    </source>
</evidence>
<evidence type="ECO:0000256" key="1">
    <source>
        <dbReference type="ARBA" id="ARBA00004196"/>
    </source>
</evidence>
<feature type="region of interest" description="Disordered" evidence="6">
    <location>
        <begin position="168"/>
        <end position="198"/>
    </location>
</feature>
<dbReference type="Proteomes" id="UP001224418">
    <property type="component" value="Unassembled WGS sequence"/>
</dbReference>
<dbReference type="PROSITE" id="PS50978">
    <property type="entry name" value="NEAT"/>
    <property type="match status" value="1"/>
</dbReference>
<feature type="chain" id="PRO_5046273635" evidence="7">
    <location>
        <begin position="29"/>
        <end position="225"/>
    </location>
</feature>
<feature type="signal peptide" evidence="7">
    <location>
        <begin position="1"/>
        <end position="28"/>
    </location>
</feature>
<sequence length="225" mass="24006">MKKKVLSLLIIGTLATGISGVMTSNVFAAGNSDNASKSMVLLAKNDSLQDGKYSVGIKILKEKSDDLSMAGQYIGQTAKINVENGKMYLSVDVTRIDWMKNISVFLNGSSVNYDLKKASDNKNATVKFQIPNTKPDIKFGMNVEPMGNARVAFRVVLNDNITKLAGSTVKNNNDNANEATSSSLAKATKSKGELPKTGSPISQSSLLWLGGLTTVLGGVLLKKKN</sequence>
<dbReference type="EMBL" id="JAUSWN010000003">
    <property type="protein sequence ID" value="MDQ0478789.1"/>
    <property type="molecule type" value="Genomic_DNA"/>
</dbReference>
<keyword evidence="3" id="KW-0964">Secreted</keyword>
<comment type="caution">
    <text evidence="10">The sequence shown here is derived from an EMBL/GenBank/DDBJ whole genome shotgun (WGS) entry which is preliminary data.</text>
</comment>
<feature type="domain" description="Gram-positive cocci surface proteins LPxTG" evidence="8">
    <location>
        <begin position="194"/>
        <end position="225"/>
    </location>
</feature>
<evidence type="ECO:0000256" key="4">
    <source>
        <dbReference type="ARBA" id="ARBA00022729"/>
    </source>
</evidence>
<comment type="subcellular location">
    <subcellularLocation>
        <location evidence="1">Cell envelope</location>
    </subcellularLocation>
</comment>
<evidence type="ECO:0000256" key="6">
    <source>
        <dbReference type="SAM" id="MobiDB-lite"/>
    </source>
</evidence>
<name>A0ABU0JNX6_HATLI</name>
<dbReference type="RefSeq" id="WP_307354991.1">
    <property type="nucleotide sequence ID" value="NZ_BAAACJ010000025.1"/>
</dbReference>
<dbReference type="PROSITE" id="PS50847">
    <property type="entry name" value="GRAM_POS_ANCHORING"/>
    <property type="match status" value="1"/>
</dbReference>
<accession>A0ABU0JNX6</accession>
<dbReference type="NCBIfam" id="TIGR01167">
    <property type="entry name" value="LPXTG_anchor"/>
    <property type="match status" value="1"/>
</dbReference>
<dbReference type="Gene3D" id="2.60.40.1850">
    <property type="match status" value="1"/>
</dbReference>
<keyword evidence="2" id="KW-0134">Cell wall</keyword>
<reference evidence="10 11" key="1">
    <citation type="submission" date="2023-07" db="EMBL/GenBank/DDBJ databases">
        <title>Genomic Encyclopedia of Type Strains, Phase IV (KMG-IV): sequencing the most valuable type-strain genomes for metagenomic binning, comparative biology and taxonomic classification.</title>
        <authorList>
            <person name="Goeker M."/>
        </authorList>
    </citation>
    <scope>NUCLEOTIDE SEQUENCE [LARGE SCALE GENOMIC DNA]</scope>
    <source>
        <strain evidence="10 11">DSM 1400</strain>
    </source>
</reference>
<evidence type="ECO:0000259" key="8">
    <source>
        <dbReference type="PROSITE" id="PS50847"/>
    </source>
</evidence>
<dbReference type="InterPro" id="IPR037250">
    <property type="entry name" value="NEAT_dom_sf"/>
</dbReference>
<dbReference type="InterPro" id="IPR019931">
    <property type="entry name" value="LPXTG_anchor"/>
</dbReference>
<evidence type="ECO:0000256" key="2">
    <source>
        <dbReference type="ARBA" id="ARBA00022512"/>
    </source>
</evidence>
<evidence type="ECO:0000256" key="5">
    <source>
        <dbReference type="ARBA" id="ARBA00023088"/>
    </source>
</evidence>
<dbReference type="CDD" id="cd06920">
    <property type="entry name" value="NEAT"/>
    <property type="match status" value="1"/>
</dbReference>
<evidence type="ECO:0000313" key="11">
    <source>
        <dbReference type="Proteomes" id="UP001224418"/>
    </source>
</evidence>
<dbReference type="Pfam" id="PF00746">
    <property type="entry name" value="Gram_pos_anchor"/>
    <property type="match status" value="1"/>
</dbReference>
<feature type="compositionally biased region" description="Polar residues" evidence="6">
    <location>
        <begin position="168"/>
        <end position="178"/>
    </location>
</feature>
<keyword evidence="5" id="KW-0572">Peptidoglycan-anchor</keyword>
<evidence type="ECO:0000256" key="7">
    <source>
        <dbReference type="SAM" id="SignalP"/>
    </source>
</evidence>